<keyword evidence="2" id="KW-1185">Reference proteome</keyword>
<dbReference type="Proteomes" id="UP001194468">
    <property type="component" value="Unassembled WGS sequence"/>
</dbReference>
<organism evidence="1 2">
    <name type="scientific">Boletus edulis BED1</name>
    <dbReference type="NCBI Taxonomy" id="1328754"/>
    <lineage>
        <taxon>Eukaryota</taxon>
        <taxon>Fungi</taxon>
        <taxon>Dikarya</taxon>
        <taxon>Basidiomycota</taxon>
        <taxon>Agaricomycotina</taxon>
        <taxon>Agaricomycetes</taxon>
        <taxon>Agaricomycetidae</taxon>
        <taxon>Boletales</taxon>
        <taxon>Boletineae</taxon>
        <taxon>Boletaceae</taxon>
        <taxon>Boletoideae</taxon>
        <taxon>Boletus</taxon>
    </lineage>
</organism>
<sequence>MTPLTDFPFLDTIELIDNDNFGSQVAASYIGQASEVLKQNKSQAEKTVLLTKWTDTWHCGPYENDKAFVTRQVIKLYLELHLENNSTFQLSKAYEPRPWAILELHHISNAVKLWTHSSISRADSILWLKIRSIDAAESA</sequence>
<evidence type="ECO:0000313" key="1">
    <source>
        <dbReference type="EMBL" id="KAF8414773.1"/>
    </source>
</evidence>
<name>A0AAD4B9R4_BOLED</name>
<reference evidence="1" key="1">
    <citation type="submission" date="2019-10" db="EMBL/GenBank/DDBJ databases">
        <authorList>
            <consortium name="DOE Joint Genome Institute"/>
            <person name="Kuo A."/>
            <person name="Miyauchi S."/>
            <person name="Kiss E."/>
            <person name="Drula E."/>
            <person name="Kohler A."/>
            <person name="Sanchez-Garcia M."/>
            <person name="Andreopoulos B."/>
            <person name="Barry K.W."/>
            <person name="Bonito G."/>
            <person name="Buee M."/>
            <person name="Carver A."/>
            <person name="Chen C."/>
            <person name="Cichocki N."/>
            <person name="Clum A."/>
            <person name="Culley D."/>
            <person name="Crous P.W."/>
            <person name="Fauchery L."/>
            <person name="Girlanda M."/>
            <person name="Hayes R."/>
            <person name="Keri Z."/>
            <person name="LaButti K."/>
            <person name="Lipzen A."/>
            <person name="Lombard V."/>
            <person name="Magnuson J."/>
            <person name="Maillard F."/>
            <person name="Morin E."/>
            <person name="Murat C."/>
            <person name="Nolan M."/>
            <person name="Ohm R."/>
            <person name="Pangilinan J."/>
            <person name="Pereira M."/>
            <person name="Perotto S."/>
            <person name="Peter M."/>
            <person name="Riley R."/>
            <person name="Sitrit Y."/>
            <person name="Stielow B."/>
            <person name="Szollosi G."/>
            <person name="Zifcakova L."/>
            <person name="Stursova M."/>
            <person name="Spatafora J.W."/>
            <person name="Tedersoo L."/>
            <person name="Vaario L.-M."/>
            <person name="Yamada A."/>
            <person name="Yan M."/>
            <person name="Wang P."/>
            <person name="Xu J."/>
            <person name="Bruns T."/>
            <person name="Baldrian P."/>
            <person name="Vilgalys R."/>
            <person name="Henrissat B."/>
            <person name="Grigoriev I.V."/>
            <person name="Hibbett D."/>
            <person name="Nagy L.G."/>
            <person name="Martin F.M."/>
        </authorList>
    </citation>
    <scope>NUCLEOTIDE SEQUENCE</scope>
    <source>
        <strain evidence="1">BED1</strain>
    </source>
</reference>
<protein>
    <submittedName>
        <fullName evidence="1">Uncharacterized protein</fullName>
    </submittedName>
</protein>
<reference evidence="1" key="2">
    <citation type="journal article" date="2020" name="Nat. Commun.">
        <title>Large-scale genome sequencing of mycorrhizal fungi provides insights into the early evolution of symbiotic traits.</title>
        <authorList>
            <person name="Miyauchi S."/>
            <person name="Kiss E."/>
            <person name="Kuo A."/>
            <person name="Drula E."/>
            <person name="Kohler A."/>
            <person name="Sanchez-Garcia M."/>
            <person name="Morin E."/>
            <person name="Andreopoulos B."/>
            <person name="Barry K.W."/>
            <person name="Bonito G."/>
            <person name="Buee M."/>
            <person name="Carver A."/>
            <person name="Chen C."/>
            <person name="Cichocki N."/>
            <person name="Clum A."/>
            <person name="Culley D."/>
            <person name="Crous P.W."/>
            <person name="Fauchery L."/>
            <person name="Girlanda M."/>
            <person name="Hayes R.D."/>
            <person name="Keri Z."/>
            <person name="LaButti K."/>
            <person name="Lipzen A."/>
            <person name="Lombard V."/>
            <person name="Magnuson J."/>
            <person name="Maillard F."/>
            <person name="Murat C."/>
            <person name="Nolan M."/>
            <person name="Ohm R.A."/>
            <person name="Pangilinan J."/>
            <person name="Pereira M.F."/>
            <person name="Perotto S."/>
            <person name="Peter M."/>
            <person name="Pfister S."/>
            <person name="Riley R."/>
            <person name="Sitrit Y."/>
            <person name="Stielow J.B."/>
            <person name="Szollosi G."/>
            <person name="Zifcakova L."/>
            <person name="Stursova M."/>
            <person name="Spatafora J.W."/>
            <person name="Tedersoo L."/>
            <person name="Vaario L.M."/>
            <person name="Yamada A."/>
            <person name="Yan M."/>
            <person name="Wang P."/>
            <person name="Xu J."/>
            <person name="Bruns T."/>
            <person name="Baldrian P."/>
            <person name="Vilgalys R."/>
            <person name="Dunand C."/>
            <person name="Henrissat B."/>
            <person name="Grigoriev I.V."/>
            <person name="Hibbett D."/>
            <person name="Nagy L.G."/>
            <person name="Martin F.M."/>
        </authorList>
    </citation>
    <scope>NUCLEOTIDE SEQUENCE</scope>
    <source>
        <strain evidence="1">BED1</strain>
    </source>
</reference>
<comment type="caution">
    <text evidence="1">The sequence shown here is derived from an EMBL/GenBank/DDBJ whole genome shotgun (WGS) entry which is preliminary data.</text>
</comment>
<dbReference type="AlphaFoldDB" id="A0AAD4B9R4"/>
<proteinExistence type="predicted"/>
<evidence type="ECO:0000313" key="2">
    <source>
        <dbReference type="Proteomes" id="UP001194468"/>
    </source>
</evidence>
<accession>A0AAD4B9R4</accession>
<gene>
    <name evidence="1" type="ORF">L210DRAFT_3513311</name>
</gene>
<dbReference type="EMBL" id="WHUW01000431">
    <property type="protein sequence ID" value="KAF8414773.1"/>
    <property type="molecule type" value="Genomic_DNA"/>
</dbReference>